<dbReference type="EMBL" id="BJXB01000004">
    <property type="protein sequence ID" value="GEM45669.1"/>
    <property type="molecule type" value="Genomic_DNA"/>
</dbReference>
<accession>A0A511MYM3</accession>
<gene>
    <name evidence="1" type="ORF">DC3_13040</name>
</gene>
<sequence length="234" mass="26662">MQQNLQRTFPQLEQKLSGFHLLEQSTLTPSGAPWEWMLTENPDELRLTLDVPTTEVPEHLQKYVHGERDCWLSFRENFAGATFKVYRRFHPHDPDPLQDPRFIARLVGFDGHSSPEVYYTLKGPSPALLHHVLQRSGSSHLLPLFYDEVTLLTGQDSRTFLQARKLGVSVREDVVTLYVQVHGLALSARSISQLLGETVLDQWRHSGLVLEPALAVWVFRGNHVQHALGLAPEF</sequence>
<evidence type="ECO:0000313" key="1">
    <source>
        <dbReference type="EMBL" id="GEM45669.1"/>
    </source>
</evidence>
<protein>
    <submittedName>
        <fullName evidence="1">Uncharacterized protein</fullName>
    </submittedName>
</protein>
<comment type="caution">
    <text evidence="1">The sequence shown here is derived from an EMBL/GenBank/DDBJ whole genome shotgun (WGS) entry which is preliminary data.</text>
</comment>
<name>A0A511MYM3_DEIC1</name>
<evidence type="ECO:0000313" key="2">
    <source>
        <dbReference type="Proteomes" id="UP000321306"/>
    </source>
</evidence>
<dbReference type="AlphaFoldDB" id="A0A511MYM3"/>
<organism evidence="1 2">
    <name type="scientific">Deinococcus cellulosilyticus (strain DSM 18568 / NBRC 106333 / KACC 11606 / 5516J-15)</name>
    <dbReference type="NCBI Taxonomy" id="1223518"/>
    <lineage>
        <taxon>Bacteria</taxon>
        <taxon>Thermotogati</taxon>
        <taxon>Deinococcota</taxon>
        <taxon>Deinococci</taxon>
        <taxon>Deinococcales</taxon>
        <taxon>Deinococcaceae</taxon>
        <taxon>Deinococcus</taxon>
    </lineage>
</organism>
<dbReference type="RefSeq" id="WP_146883165.1">
    <property type="nucleotide sequence ID" value="NZ_BJXB01000004.1"/>
</dbReference>
<dbReference type="Proteomes" id="UP000321306">
    <property type="component" value="Unassembled WGS sequence"/>
</dbReference>
<proteinExistence type="predicted"/>
<keyword evidence="2" id="KW-1185">Reference proteome</keyword>
<reference evidence="1 2" key="1">
    <citation type="submission" date="2019-07" db="EMBL/GenBank/DDBJ databases">
        <title>Whole genome shotgun sequence of Deinococcus cellulosilyticus NBRC 106333.</title>
        <authorList>
            <person name="Hosoyama A."/>
            <person name="Uohara A."/>
            <person name="Ohji S."/>
            <person name="Ichikawa N."/>
        </authorList>
    </citation>
    <scope>NUCLEOTIDE SEQUENCE [LARGE SCALE GENOMIC DNA]</scope>
    <source>
        <strain evidence="1 2">NBRC 106333</strain>
    </source>
</reference>